<gene>
    <name evidence="2" type="ORF">DXV75_03450</name>
</gene>
<organism evidence="2 3">
    <name type="scientific">Alteromonas aestuariivivens</name>
    <dbReference type="NCBI Taxonomy" id="1938339"/>
    <lineage>
        <taxon>Bacteria</taxon>
        <taxon>Pseudomonadati</taxon>
        <taxon>Pseudomonadota</taxon>
        <taxon>Gammaproteobacteria</taxon>
        <taxon>Alteromonadales</taxon>
        <taxon>Alteromonadaceae</taxon>
        <taxon>Alteromonas/Salinimonas group</taxon>
        <taxon>Alteromonas</taxon>
    </lineage>
</organism>
<dbReference type="EMBL" id="QRHA01000002">
    <property type="protein sequence ID" value="RDV28033.1"/>
    <property type="molecule type" value="Genomic_DNA"/>
</dbReference>
<sequence length="455" mass="50777">MTVKGRLLSVVAMICLIAEGRCAQQSILEGIWQNRQLQFYLEIDGEVYKRYQYTSLSCFAGGSGFLPAVGVIGDGRLDQRYSVSINEERLYLSRPQDNIQAELTRVPRLPASCRGYPVDTPLSNFHILWYTLQELYNFSHYSKSDFIHKINQLLPQVTEIDLRLYPDSQSESLAVFSVFSQLLTDMSDPHLFLLAPELQKSVYGDEARNRFADVYFNRPKTYQSLIRQAKLINPQVRTLADGKILYSHAGHDLYIAFTDFAGYDKGNGFSDRSEQHLRQAIGELTRLIGPTTHVLLDLRANSGGSVHYANMASSLFTSATEYHSFIRYPKHQKHPSLPLSGTYGSGTEPASLTILTSRYTASAAEYFILNVRGQALLVGETTRGAFSPVIPKTLPNGWILGVPAFSTVFADGRLLPEKEGIAPQIRQAWGDTLQPLTVSQWHGLRAGQTGPVTAN</sequence>
<dbReference type="Gene3D" id="3.30.750.44">
    <property type="match status" value="1"/>
</dbReference>
<dbReference type="PANTHER" id="PTHR11261:SF3">
    <property type="entry name" value="RETINOL-BINDING PROTEIN 3"/>
    <property type="match status" value="1"/>
</dbReference>
<name>A0A3D8MCY4_9ALTE</name>
<dbReference type="PANTHER" id="PTHR11261">
    <property type="entry name" value="INTERPHOTORECEPTOR RETINOID-BINDING PROTEIN"/>
    <property type="match status" value="1"/>
</dbReference>
<evidence type="ECO:0000313" key="3">
    <source>
        <dbReference type="Proteomes" id="UP000256561"/>
    </source>
</evidence>
<dbReference type="GO" id="GO:0008236">
    <property type="term" value="F:serine-type peptidase activity"/>
    <property type="evidence" value="ECO:0007669"/>
    <property type="project" value="InterPro"/>
</dbReference>
<dbReference type="GO" id="GO:0006508">
    <property type="term" value="P:proteolysis"/>
    <property type="evidence" value="ECO:0007669"/>
    <property type="project" value="InterPro"/>
</dbReference>
<dbReference type="InterPro" id="IPR005151">
    <property type="entry name" value="Tail-specific_protease"/>
</dbReference>
<feature type="domain" description="Tail specific protease" evidence="1">
    <location>
        <begin position="232"/>
        <end position="428"/>
    </location>
</feature>
<comment type="caution">
    <text evidence="2">The sequence shown here is derived from an EMBL/GenBank/DDBJ whole genome shotgun (WGS) entry which is preliminary data.</text>
</comment>
<dbReference type="AlphaFoldDB" id="A0A3D8MCY4"/>
<dbReference type="Gene3D" id="3.90.226.10">
    <property type="entry name" value="2-enoyl-CoA Hydratase, Chain A, domain 1"/>
    <property type="match status" value="1"/>
</dbReference>
<accession>A0A3D8MCY4</accession>
<dbReference type="Proteomes" id="UP000256561">
    <property type="component" value="Unassembled WGS sequence"/>
</dbReference>
<dbReference type="RefSeq" id="WP_115591968.1">
    <property type="nucleotide sequence ID" value="NZ_QRHA01000002.1"/>
</dbReference>
<protein>
    <recommendedName>
        <fullName evidence="1">Tail specific protease domain-containing protein</fullName>
    </recommendedName>
</protein>
<evidence type="ECO:0000313" key="2">
    <source>
        <dbReference type="EMBL" id="RDV28033.1"/>
    </source>
</evidence>
<dbReference type="OrthoDB" id="9758793at2"/>
<evidence type="ECO:0000259" key="1">
    <source>
        <dbReference type="SMART" id="SM00245"/>
    </source>
</evidence>
<dbReference type="SUPFAM" id="SSF52096">
    <property type="entry name" value="ClpP/crotonase"/>
    <property type="match status" value="1"/>
</dbReference>
<dbReference type="SMART" id="SM00245">
    <property type="entry name" value="TSPc"/>
    <property type="match status" value="1"/>
</dbReference>
<reference evidence="3" key="1">
    <citation type="submission" date="2018-08" db="EMBL/GenBank/DDBJ databases">
        <authorList>
            <person name="Zhang J."/>
            <person name="Du Z.-J."/>
        </authorList>
    </citation>
    <scope>NUCLEOTIDE SEQUENCE [LARGE SCALE GENOMIC DNA]</scope>
    <source>
        <strain evidence="3">KCTC 52655</strain>
    </source>
</reference>
<proteinExistence type="predicted"/>
<dbReference type="InterPro" id="IPR029045">
    <property type="entry name" value="ClpP/crotonase-like_dom_sf"/>
</dbReference>
<keyword evidence="3" id="KW-1185">Reference proteome</keyword>
<dbReference type="Pfam" id="PF03572">
    <property type="entry name" value="Peptidase_S41"/>
    <property type="match status" value="1"/>
</dbReference>